<feature type="domain" description="Major facilitator superfamily (MFS) profile" evidence="8">
    <location>
        <begin position="26"/>
        <end position="232"/>
    </location>
</feature>
<evidence type="ECO:0000256" key="5">
    <source>
        <dbReference type="ARBA" id="ARBA00022989"/>
    </source>
</evidence>
<dbReference type="AlphaFoldDB" id="A0A0P8W3X9"/>
<evidence type="ECO:0000259" key="8">
    <source>
        <dbReference type="PROSITE" id="PS50850"/>
    </source>
</evidence>
<proteinExistence type="predicted"/>
<keyword evidence="5 7" id="KW-1133">Transmembrane helix</keyword>
<evidence type="ECO:0000256" key="4">
    <source>
        <dbReference type="ARBA" id="ARBA00022692"/>
    </source>
</evidence>
<dbReference type="Proteomes" id="UP000050326">
    <property type="component" value="Unassembled WGS sequence"/>
</dbReference>
<dbReference type="STRING" id="36849.OXPF_27250"/>
<dbReference type="InterPro" id="IPR020846">
    <property type="entry name" value="MFS_dom"/>
</dbReference>
<evidence type="ECO:0000313" key="9">
    <source>
        <dbReference type="EMBL" id="KPU43284.1"/>
    </source>
</evidence>
<feature type="transmembrane region" description="Helical" evidence="7">
    <location>
        <begin position="173"/>
        <end position="201"/>
    </location>
</feature>
<comment type="subcellular location">
    <subcellularLocation>
        <location evidence="1">Cell membrane</location>
        <topology evidence="1">Multi-pass membrane protein</topology>
    </subcellularLocation>
</comment>
<evidence type="ECO:0000313" key="10">
    <source>
        <dbReference type="Proteomes" id="UP000050326"/>
    </source>
</evidence>
<dbReference type="OrthoDB" id="9775268at2"/>
<evidence type="ECO:0000256" key="7">
    <source>
        <dbReference type="SAM" id="Phobius"/>
    </source>
</evidence>
<keyword evidence="2" id="KW-0813">Transport</keyword>
<dbReference type="SUPFAM" id="SSF103473">
    <property type="entry name" value="MFS general substrate transporter"/>
    <property type="match status" value="1"/>
</dbReference>
<dbReference type="InterPro" id="IPR011701">
    <property type="entry name" value="MFS"/>
</dbReference>
<reference evidence="9 10" key="1">
    <citation type="submission" date="2015-09" db="EMBL/GenBank/DDBJ databases">
        <title>Genome sequence of Oxobacter pfennigii DSM 3222.</title>
        <authorList>
            <person name="Poehlein A."/>
            <person name="Bengelsdorf F.R."/>
            <person name="Schiel-Bengelsdorf B."/>
            <person name="Duerre P."/>
            <person name="Daniel R."/>
        </authorList>
    </citation>
    <scope>NUCLEOTIDE SEQUENCE [LARGE SCALE GENOMIC DNA]</scope>
    <source>
        <strain evidence="9 10">DSM 3222</strain>
    </source>
</reference>
<feature type="transmembrane region" description="Helical" evidence="7">
    <location>
        <begin position="97"/>
        <end position="118"/>
    </location>
</feature>
<feature type="transmembrane region" description="Helical" evidence="7">
    <location>
        <begin position="27"/>
        <end position="44"/>
    </location>
</feature>
<comment type="caution">
    <text evidence="9">The sequence shown here is derived from an EMBL/GenBank/DDBJ whole genome shotgun (WGS) entry which is preliminary data.</text>
</comment>
<dbReference type="GO" id="GO:0022857">
    <property type="term" value="F:transmembrane transporter activity"/>
    <property type="evidence" value="ECO:0007669"/>
    <property type="project" value="InterPro"/>
</dbReference>
<keyword evidence="3" id="KW-1003">Cell membrane</keyword>
<accession>A0A0P8W3X9</accession>
<protein>
    <submittedName>
        <fullName evidence="9">Putative bacilysin exporter BacE</fullName>
    </submittedName>
</protein>
<keyword evidence="10" id="KW-1185">Reference proteome</keyword>
<gene>
    <name evidence="9" type="primary">bacE</name>
    <name evidence="9" type="ORF">OXPF_27250</name>
</gene>
<dbReference type="Gene3D" id="1.20.1250.20">
    <property type="entry name" value="MFS general substrate transporter like domains"/>
    <property type="match status" value="1"/>
</dbReference>
<keyword evidence="4 7" id="KW-0812">Transmembrane</keyword>
<evidence type="ECO:0000256" key="6">
    <source>
        <dbReference type="ARBA" id="ARBA00023136"/>
    </source>
</evidence>
<dbReference type="CDD" id="cd06173">
    <property type="entry name" value="MFS_MefA_like"/>
    <property type="match status" value="1"/>
</dbReference>
<dbReference type="GO" id="GO:0005886">
    <property type="term" value="C:plasma membrane"/>
    <property type="evidence" value="ECO:0007669"/>
    <property type="project" value="UniProtKB-SubCell"/>
</dbReference>
<dbReference type="Pfam" id="PF07690">
    <property type="entry name" value="MFS_1"/>
    <property type="match status" value="1"/>
</dbReference>
<dbReference type="InterPro" id="IPR036259">
    <property type="entry name" value="MFS_trans_sf"/>
</dbReference>
<evidence type="ECO:0000256" key="2">
    <source>
        <dbReference type="ARBA" id="ARBA00022448"/>
    </source>
</evidence>
<keyword evidence="6 7" id="KW-0472">Membrane</keyword>
<evidence type="ECO:0000256" key="3">
    <source>
        <dbReference type="ARBA" id="ARBA00022475"/>
    </source>
</evidence>
<organism evidence="9 10">
    <name type="scientific">Oxobacter pfennigii</name>
    <dbReference type="NCBI Taxonomy" id="36849"/>
    <lineage>
        <taxon>Bacteria</taxon>
        <taxon>Bacillati</taxon>
        <taxon>Bacillota</taxon>
        <taxon>Clostridia</taxon>
        <taxon>Eubacteriales</taxon>
        <taxon>Clostridiaceae</taxon>
        <taxon>Oxobacter</taxon>
    </lineage>
</organism>
<dbReference type="PANTHER" id="PTHR43266">
    <property type="entry name" value="MACROLIDE-EFFLUX PROTEIN"/>
    <property type="match status" value="1"/>
</dbReference>
<feature type="transmembrane region" description="Helical" evidence="7">
    <location>
        <begin position="64"/>
        <end position="85"/>
    </location>
</feature>
<name>A0A0P8W3X9_9CLOT</name>
<dbReference type="PATRIC" id="fig|36849.3.peg.2879"/>
<evidence type="ECO:0000256" key="1">
    <source>
        <dbReference type="ARBA" id="ARBA00004651"/>
    </source>
</evidence>
<dbReference type="PANTHER" id="PTHR43266:SF2">
    <property type="entry name" value="MAJOR FACILITATOR SUPERFAMILY (MFS) PROFILE DOMAIN-CONTAINING PROTEIN"/>
    <property type="match status" value="1"/>
</dbReference>
<dbReference type="PROSITE" id="PS50850">
    <property type="entry name" value="MFS"/>
    <property type="match status" value="1"/>
</dbReference>
<sequence length="232" mass="25355">MDTEIENKSSESSFSGFKRNEVPKEKLWNLNFILLFQGQAVSILGDNVFDIALRFWILSKTGSVSLMGVLLAVATLPKVFISPFAGTFVDRHDRKKVLITADIIRAIAIFCIGIAAVAGFLQVWMVFISCIVVDICGCFFNPTINSCIPDVVPQSKLLKANSILSSISSVNDMVGYAFGGFLVQIIGAPVLFVINGFSFLFSAVSECFTKIPQIKSSSEKLNFMEDMKAGIP</sequence>
<dbReference type="RefSeq" id="WP_054875743.1">
    <property type="nucleotide sequence ID" value="NZ_LKET01000039.1"/>
</dbReference>
<dbReference type="EMBL" id="LKET01000039">
    <property type="protein sequence ID" value="KPU43284.1"/>
    <property type="molecule type" value="Genomic_DNA"/>
</dbReference>